<keyword evidence="6" id="KW-1185">Reference proteome</keyword>
<dbReference type="GO" id="GO:0005509">
    <property type="term" value="F:calcium ion binding"/>
    <property type="evidence" value="ECO:0007669"/>
    <property type="project" value="InterPro"/>
</dbReference>
<dbReference type="CDD" id="cd06222">
    <property type="entry name" value="RNase_H_like"/>
    <property type="match status" value="1"/>
</dbReference>
<dbReference type="Pfam" id="PF13499">
    <property type="entry name" value="EF-hand_7"/>
    <property type="match status" value="1"/>
</dbReference>
<accession>A0A834WPG1</accession>
<dbReference type="PANTHER" id="PTHR47723:SF19">
    <property type="entry name" value="POLYNUCLEOTIDYL TRANSFERASE, RIBONUCLEASE H-LIKE SUPERFAMILY PROTEIN"/>
    <property type="match status" value="1"/>
</dbReference>
<feature type="domain" description="RNase H type-1" evidence="4">
    <location>
        <begin position="150"/>
        <end position="280"/>
    </location>
</feature>
<dbReference type="Pfam" id="PF13456">
    <property type="entry name" value="RVT_3"/>
    <property type="match status" value="1"/>
</dbReference>
<dbReference type="PANTHER" id="PTHR47723">
    <property type="entry name" value="OS05G0353850 PROTEIN"/>
    <property type="match status" value="1"/>
</dbReference>
<dbReference type="Gene3D" id="3.30.420.10">
    <property type="entry name" value="Ribonuclease H-like superfamily/Ribonuclease H"/>
    <property type="match status" value="1"/>
</dbReference>
<proteinExistence type="predicted"/>
<dbReference type="PROSITE" id="PS50222">
    <property type="entry name" value="EF_HAND_2"/>
    <property type="match status" value="3"/>
</dbReference>
<evidence type="ECO:0000259" key="4">
    <source>
        <dbReference type="PROSITE" id="PS50879"/>
    </source>
</evidence>
<gene>
    <name evidence="5" type="ORF">G2W53_012125</name>
</gene>
<dbReference type="InterPro" id="IPR036397">
    <property type="entry name" value="RNaseH_sf"/>
</dbReference>
<dbReference type="InterPro" id="IPR011992">
    <property type="entry name" value="EF-hand-dom_pair"/>
</dbReference>
<evidence type="ECO:0000256" key="2">
    <source>
        <dbReference type="ARBA" id="ARBA00022837"/>
    </source>
</evidence>
<dbReference type="FunFam" id="1.10.238.10:FF:000003">
    <property type="entry name" value="Calmodulin A"/>
    <property type="match status" value="1"/>
</dbReference>
<sequence>MLSGNELQRIFEKLDKHGDGFVRVDNLITAVEKIIGNFEFGEEEIECLVGKKILDLNDFLCFYDSISSSKQCNNYKMSEEENEEDVEKELVKAFEVFDIDGDGFISSHELECVLKKLDFWDKSSGHDTRTMICAYDTNFDGQLDFQEFKNMMLLTVNTDGSHKPDTDSISCGGVMRDHNGNWVKGFAKKLGKGGVLQAELWSILTGLQILKDMNMDKVIFEVDSMLAVHLVLNDCNQTHPLFSLVQRIRRLMEDFWNVNLVHTFRESNRLADTLASQAHYLPSGCHVFYRIPQFCSLVFHDDYRMLYVPRGASF</sequence>
<keyword evidence="1" id="KW-0677">Repeat</keyword>
<dbReference type="PROSITE" id="PS50879">
    <property type="entry name" value="RNASE_H_1"/>
    <property type="match status" value="1"/>
</dbReference>
<dbReference type="PROSITE" id="PS00018">
    <property type="entry name" value="EF_HAND_1"/>
    <property type="match status" value="1"/>
</dbReference>
<dbReference type="GO" id="GO:0003676">
    <property type="term" value="F:nucleic acid binding"/>
    <property type="evidence" value="ECO:0007669"/>
    <property type="project" value="InterPro"/>
</dbReference>
<dbReference type="SUPFAM" id="SSF47473">
    <property type="entry name" value="EF-hand"/>
    <property type="match status" value="1"/>
</dbReference>
<dbReference type="InterPro" id="IPR018247">
    <property type="entry name" value="EF_Hand_1_Ca_BS"/>
</dbReference>
<evidence type="ECO:0000313" key="6">
    <source>
        <dbReference type="Proteomes" id="UP000634136"/>
    </source>
</evidence>
<dbReference type="Gene3D" id="1.10.238.10">
    <property type="entry name" value="EF-hand"/>
    <property type="match status" value="1"/>
</dbReference>
<dbReference type="OrthoDB" id="26525at2759"/>
<dbReference type="EMBL" id="JAAIUW010000005">
    <property type="protein sequence ID" value="KAF7829792.1"/>
    <property type="molecule type" value="Genomic_DNA"/>
</dbReference>
<evidence type="ECO:0000256" key="1">
    <source>
        <dbReference type="ARBA" id="ARBA00022737"/>
    </source>
</evidence>
<dbReference type="CDD" id="cd00051">
    <property type="entry name" value="EFh"/>
    <property type="match status" value="1"/>
</dbReference>
<feature type="domain" description="EF-hand" evidence="3">
    <location>
        <begin position="2"/>
        <end position="37"/>
    </location>
</feature>
<comment type="caution">
    <text evidence="5">The sequence shown here is derived from an EMBL/GenBank/DDBJ whole genome shotgun (WGS) entry which is preliminary data.</text>
</comment>
<reference evidence="5" key="1">
    <citation type="submission" date="2020-09" db="EMBL/GenBank/DDBJ databases">
        <title>Genome-Enabled Discovery of Anthraquinone Biosynthesis in Senna tora.</title>
        <authorList>
            <person name="Kang S.-H."/>
            <person name="Pandey R.P."/>
            <person name="Lee C.-M."/>
            <person name="Sim J.-S."/>
            <person name="Jeong J.-T."/>
            <person name="Choi B.-S."/>
            <person name="Jung M."/>
            <person name="Ginzburg D."/>
            <person name="Zhao K."/>
            <person name="Won S.Y."/>
            <person name="Oh T.-J."/>
            <person name="Yu Y."/>
            <person name="Kim N.-H."/>
            <person name="Lee O.R."/>
            <person name="Lee T.-H."/>
            <person name="Bashyal P."/>
            <person name="Kim T.-S."/>
            <person name="Lee W.-H."/>
            <person name="Kawkins C."/>
            <person name="Kim C.-K."/>
            <person name="Kim J.S."/>
            <person name="Ahn B.O."/>
            <person name="Rhee S.Y."/>
            <person name="Sohng J.K."/>
        </authorList>
    </citation>
    <scope>NUCLEOTIDE SEQUENCE</scope>
    <source>
        <tissue evidence="5">Leaf</tissue>
    </source>
</reference>
<dbReference type="SUPFAM" id="SSF53098">
    <property type="entry name" value="Ribonuclease H-like"/>
    <property type="match status" value="1"/>
</dbReference>
<dbReference type="SMART" id="SM00054">
    <property type="entry name" value="EFh"/>
    <property type="match status" value="3"/>
</dbReference>
<protein>
    <submittedName>
        <fullName evidence="5">Putative calcium-binding protein CML44</fullName>
    </submittedName>
</protein>
<evidence type="ECO:0000313" key="5">
    <source>
        <dbReference type="EMBL" id="KAF7829792.1"/>
    </source>
</evidence>
<feature type="domain" description="EF-hand" evidence="3">
    <location>
        <begin position="85"/>
        <end position="120"/>
    </location>
</feature>
<dbReference type="GO" id="GO:0004523">
    <property type="term" value="F:RNA-DNA hybrid ribonuclease activity"/>
    <property type="evidence" value="ECO:0007669"/>
    <property type="project" value="InterPro"/>
</dbReference>
<dbReference type="InterPro" id="IPR044730">
    <property type="entry name" value="RNase_H-like_dom_plant"/>
</dbReference>
<dbReference type="InterPro" id="IPR002048">
    <property type="entry name" value="EF_hand_dom"/>
</dbReference>
<dbReference type="InterPro" id="IPR053151">
    <property type="entry name" value="RNase_H-like"/>
</dbReference>
<dbReference type="InterPro" id="IPR012337">
    <property type="entry name" value="RNaseH-like_sf"/>
</dbReference>
<evidence type="ECO:0000259" key="3">
    <source>
        <dbReference type="PROSITE" id="PS50222"/>
    </source>
</evidence>
<dbReference type="InterPro" id="IPR002156">
    <property type="entry name" value="RNaseH_domain"/>
</dbReference>
<keyword evidence="2" id="KW-0106">Calcium</keyword>
<organism evidence="5 6">
    <name type="scientific">Senna tora</name>
    <dbReference type="NCBI Taxonomy" id="362788"/>
    <lineage>
        <taxon>Eukaryota</taxon>
        <taxon>Viridiplantae</taxon>
        <taxon>Streptophyta</taxon>
        <taxon>Embryophyta</taxon>
        <taxon>Tracheophyta</taxon>
        <taxon>Spermatophyta</taxon>
        <taxon>Magnoliopsida</taxon>
        <taxon>eudicotyledons</taxon>
        <taxon>Gunneridae</taxon>
        <taxon>Pentapetalae</taxon>
        <taxon>rosids</taxon>
        <taxon>fabids</taxon>
        <taxon>Fabales</taxon>
        <taxon>Fabaceae</taxon>
        <taxon>Caesalpinioideae</taxon>
        <taxon>Cassia clade</taxon>
        <taxon>Senna</taxon>
    </lineage>
</organism>
<name>A0A834WPG1_9FABA</name>
<feature type="domain" description="EF-hand" evidence="3">
    <location>
        <begin position="123"/>
        <end position="158"/>
    </location>
</feature>
<dbReference type="AlphaFoldDB" id="A0A834WPG1"/>
<dbReference type="Proteomes" id="UP000634136">
    <property type="component" value="Unassembled WGS sequence"/>
</dbReference>